<protein>
    <submittedName>
        <fullName evidence="2">Histone demethylase JARID1B</fullName>
    </submittedName>
</protein>
<feature type="region of interest" description="Disordered" evidence="1">
    <location>
        <begin position="22"/>
        <end position="49"/>
    </location>
</feature>
<dbReference type="GO" id="GO:0008168">
    <property type="term" value="F:methyltransferase activity"/>
    <property type="evidence" value="ECO:0007669"/>
    <property type="project" value="UniProtKB-KW"/>
</dbReference>
<dbReference type="Proteomes" id="UP000017246">
    <property type="component" value="Unassembled WGS sequence"/>
</dbReference>
<evidence type="ECO:0000313" key="3">
    <source>
        <dbReference type="Proteomes" id="UP000017246"/>
    </source>
</evidence>
<keyword evidence="3" id="KW-1185">Reference proteome</keyword>
<reference evidence="2" key="1">
    <citation type="journal article" date="2013" name="Nature">
        <title>The genomes of four tapeworm species reveal adaptations to parasitism.</title>
        <authorList>
            <person name="Tsai I.J."/>
            <person name="Zarowiecki M."/>
            <person name="Holroyd N."/>
            <person name="Garciarrubio A."/>
            <person name="Sanchez-Flores A."/>
            <person name="Brooks K.L."/>
            <person name="Tracey A."/>
            <person name="Bobes R.J."/>
            <person name="Fragoso G."/>
            <person name="Sciutto E."/>
            <person name="Aslett M."/>
            <person name="Beasley H."/>
            <person name="Bennett H.M."/>
            <person name="Cai J."/>
            <person name="Camicia F."/>
            <person name="Clark R."/>
            <person name="Cucher M."/>
            <person name="De Silva N."/>
            <person name="Day T.A."/>
            <person name="Deplazes P."/>
            <person name="Estrada K."/>
            <person name="Fernandez C."/>
            <person name="Holland P.W."/>
            <person name="Hou J."/>
            <person name="Hu S."/>
            <person name="Huckvale T."/>
            <person name="Hung S.S."/>
            <person name="Kamenetzky L."/>
            <person name="Keane J.A."/>
            <person name="Kiss F."/>
            <person name="Koziol U."/>
            <person name="Lambert O."/>
            <person name="Liu K."/>
            <person name="Luo X."/>
            <person name="Luo Y."/>
            <person name="Macchiaroli N."/>
            <person name="Nichol S."/>
            <person name="Paps J."/>
            <person name="Parkinson J."/>
            <person name="Pouchkina-Stantcheva N."/>
            <person name="Riddiford N."/>
            <person name="Rosenzvit M."/>
            <person name="Salinas G."/>
            <person name="Wasmuth J.D."/>
            <person name="Zamanian M."/>
            <person name="Zheng Y."/>
            <person name="Cai X."/>
            <person name="Soberon X."/>
            <person name="Olson P.D."/>
            <person name="Laclette J.P."/>
            <person name="Brehm K."/>
            <person name="Berriman M."/>
            <person name="Garciarrubio A."/>
            <person name="Bobes R.J."/>
            <person name="Fragoso G."/>
            <person name="Sanchez-Flores A."/>
            <person name="Estrada K."/>
            <person name="Cevallos M.A."/>
            <person name="Morett E."/>
            <person name="Gonzalez V."/>
            <person name="Portillo T."/>
            <person name="Ochoa-Leyva A."/>
            <person name="Jose M.V."/>
            <person name="Sciutto E."/>
            <person name="Landa A."/>
            <person name="Jimenez L."/>
            <person name="Valdes V."/>
            <person name="Carrero J.C."/>
            <person name="Larralde C."/>
            <person name="Morales-Montor J."/>
            <person name="Limon-Lason J."/>
            <person name="Soberon X."/>
            <person name="Laclette J.P."/>
        </authorList>
    </citation>
    <scope>NUCLEOTIDE SEQUENCE [LARGE SCALE GENOMIC DNA]</scope>
</reference>
<keyword evidence="2" id="KW-0808">Transferase</keyword>
<proteinExistence type="predicted"/>
<evidence type="ECO:0000256" key="1">
    <source>
        <dbReference type="SAM" id="MobiDB-lite"/>
    </source>
</evidence>
<evidence type="ECO:0000313" key="2">
    <source>
        <dbReference type="EMBL" id="CUT99821.1"/>
    </source>
</evidence>
<organism evidence="2 3">
    <name type="scientific">Echinococcus multilocularis</name>
    <name type="common">Fox tapeworm</name>
    <dbReference type="NCBI Taxonomy" id="6211"/>
    <lineage>
        <taxon>Eukaryota</taxon>
        <taxon>Metazoa</taxon>
        <taxon>Spiralia</taxon>
        <taxon>Lophotrochozoa</taxon>
        <taxon>Platyhelminthes</taxon>
        <taxon>Cestoda</taxon>
        <taxon>Eucestoda</taxon>
        <taxon>Cyclophyllidea</taxon>
        <taxon>Taeniidae</taxon>
        <taxon>Echinococcus</taxon>
    </lineage>
</organism>
<accession>A0A0S4MM16</accession>
<feature type="compositionally biased region" description="Polar residues" evidence="1">
    <location>
        <begin position="26"/>
        <end position="35"/>
    </location>
</feature>
<dbReference type="EMBL" id="LN902849">
    <property type="protein sequence ID" value="CUT99821.1"/>
    <property type="molecule type" value="Genomic_DNA"/>
</dbReference>
<reference evidence="2" key="2">
    <citation type="submission" date="2015-11" db="EMBL/GenBank/DDBJ databases">
        <authorList>
            <person name="Zhang Y."/>
            <person name="Guo Z."/>
        </authorList>
    </citation>
    <scope>NUCLEOTIDE SEQUENCE</scope>
</reference>
<keyword evidence="2" id="KW-0489">Methyltransferase</keyword>
<name>A0A0S4MM16_ECHMU</name>
<dbReference type="AlphaFoldDB" id="A0A0S4MM16"/>
<sequence>MCPRCVDQSIIGDWRVLQNVRHHQPGRSSSQSNKSHQVRHLGEVPTWNDPPIMLHETRISQVSSSRTLEGGGLSISDNEDDQRTVWCSAPLQHYSPHLQTTLTWGFFINLRTGRFFIFSQR</sequence>
<dbReference type="GO" id="GO:0032259">
    <property type="term" value="P:methylation"/>
    <property type="evidence" value="ECO:0007669"/>
    <property type="project" value="UniProtKB-KW"/>
</dbReference>